<accession>A0A9W9HS69</accession>
<reference evidence="1" key="1">
    <citation type="submission" date="2022-11" db="EMBL/GenBank/DDBJ databases">
        <authorList>
            <person name="Petersen C."/>
        </authorList>
    </citation>
    <scope>NUCLEOTIDE SEQUENCE</scope>
    <source>
        <strain evidence="1">IBT 21917</strain>
    </source>
</reference>
<protein>
    <submittedName>
        <fullName evidence="1">Uncharacterized protein</fullName>
    </submittedName>
</protein>
<dbReference type="OrthoDB" id="3546385at2759"/>
<dbReference type="AlphaFoldDB" id="A0A9W9HS69"/>
<sequence>MSNADERALFLPPAQVNSEVRNSAVSWARERGVVSYYPRDKVLVFARRFDPTRDTIYIRHDQVMEPDEELDLLCKGPYFDAYIAGAQSKVERTALPAGVLNMFMDGLVPELAYCGIPSHGMRASSKSKELFLVVGEQPVGMEYSGDTITPVQPRWELGEGDGERFGWNSFERRFDTMDETLMSRELRLNIETTCPWGWEDMNGLEIWPDVAFRGCI</sequence>
<proteinExistence type="predicted"/>
<evidence type="ECO:0000313" key="1">
    <source>
        <dbReference type="EMBL" id="KAJ5155405.1"/>
    </source>
</evidence>
<evidence type="ECO:0000313" key="2">
    <source>
        <dbReference type="Proteomes" id="UP001146351"/>
    </source>
</evidence>
<keyword evidence="2" id="KW-1185">Reference proteome</keyword>
<comment type="caution">
    <text evidence="1">The sequence shown here is derived from an EMBL/GenBank/DDBJ whole genome shotgun (WGS) entry which is preliminary data.</text>
</comment>
<organism evidence="1 2">
    <name type="scientific">Penicillium capsulatum</name>
    <dbReference type="NCBI Taxonomy" id="69766"/>
    <lineage>
        <taxon>Eukaryota</taxon>
        <taxon>Fungi</taxon>
        <taxon>Dikarya</taxon>
        <taxon>Ascomycota</taxon>
        <taxon>Pezizomycotina</taxon>
        <taxon>Eurotiomycetes</taxon>
        <taxon>Eurotiomycetidae</taxon>
        <taxon>Eurotiales</taxon>
        <taxon>Aspergillaceae</taxon>
        <taxon>Penicillium</taxon>
    </lineage>
</organism>
<name>A0A9W9HS69_9EURO</name>
<dbReference type="EMBL" id="JAPQKO010000006">
    <property type="protein sequence ID" value="KAJ5155405.1"/>
    <property type="molecule type" value="Genomic_DNA"/>
</dbReference>
<reference evidence="1" key="2">
    <citation type="journal article" date="2023" name="IMA Fungus">
        <title>Comparative genomic study of the Penicillium genus elucidates a diverse pangenome and 15 lateral gene transfer events.</title>
        <authorList>
            <person name="Petersen C."/>
            <person name="Sorensen T."/>
            <person name="Nielsen M.R."/>
            <person name="Sondergaard T.E."/>
            <person name="Sorensen J.L."/>
            <person name="Fitzpatrick D.A."/>
            <person name="Frisvad J.C."/>
            <person name="Nielsen K.L."/>
        </authorList>
    </citation>
    <scope>NUCLEOTIDE SEQUENCE</scope>
    <source>
        <strain evidence="1">IBT 21917</strain>
    </source>
</reference>
<gene>
    <name evidence="1" type="ORF">N7492_008208</name>
</gene>
<dbReference type="Proteomes" id="UP001146351">
    <property type="component" value="Unassembled WGS sequence"/>
</dbReference>